<reference evidence="1" key="1">
    <citation type="journal article" date="2019" name="MBio">
        <title>Virus Genomes from Deep Sea Sediments Expand the Ocean Megavirome and Support Independent Origins of Viral Gigantism.</title>
        <authorList>
            <person name="Backstrom D."/>
            <person name="Yutin N."/>
            <person name="Jorgensen S.L."/>
            <person name="Dharamshi J."/>
            <person name="Homa F."/>
            <person name="Zaremba-Niedwiedzka K."/>
            <person name="Spang A."/>
            <person name="Wolf Y.I."/>
            <person name="Koonin E.V."/>
            <person name="Ettema T.J."/>
        </authorList>
    </citation>
    <scope>NUCLEOTIDE SEQUENCE</scope>
</reference>
<dbReference type="Gene3D" id="3.40.220.10">
    <property type="entry name" value="Leucine Aminopeptidase, subunit E, domain 1"/>
    <property type="match status" value="1"/>
</dbReference>
<gene>
    <name evidence="1" type="ORF">LCMAC201_00630</name>
</gene>
<dbReference type="InterPro" id="IPR043472">
    <property type="entry name" value="Macro_dom-like"/>
</dbReference>
<dbReference type="SUPFAM" id="SSF52949">
    <property type="entry name" value="Macro domain-like"/>
    <property type="match status" value="1"/>
</dbReference>
<accession>A0A481YW90</accession>
<evidence type="ECO:0000313" key="1">
    <source>
        <dbReference type="EMBL" id="QBK87161.1"/>
    </source>
</evidence>
<organism evidence="1">
    <name type="scientific">Marseillevirus LCMAC201</name>
    <dbReference type="NCBI Taxonomy" id="2506605"/>
    <lineage>
        <taxon>Viruses</taxon>
        <taxon>Varidnaviria</taxon>
        <taxon>Bamfordvirae</taxon>
        <taxon>Nucleocytoviricota</taxon>
        <taxon>Megaviricetes</taxon>
        <taxon>Pimascovirales</taxon>
        <taxon>Pimascovirales incertae sedis</taxon>
        <taxon>Marseilleviridae</taxon>
    </lineage>
</organism>
<name>A0A481YW90_9VIRU</name>
<sequence>MTAIPIINGDLATAPADLIVQQCNCLTVKAHGLSEYLGQKLGANPYQKRKAIPGRRNLAIKENRTKIGTIRIYSRKKTRPFHVACLFSQFTPGKPNVFYQDVCTDHDIVDDAANRIEWFKQCLQLLVKKIDSLGCKTVAFPYGLGCGLAGGDWKVYSSIITDWAHQHTDLKVIFMKIT</sequence>
<dbReference type="EMBL" id="MK500345">
    <property type="protein sequence ID" value="QBK87161.1"/>
    <property type="molecule type" value="Genomic_DNA"/>
</dbReference>
<proteinExistence type="predicted"/>
<protein>
    <submittedName>
        <fullName evidence="1">SNF2 subfamily protein</fullName>
    </submittedName>
</protein>